<keyword evidence="12" id="KW-1208">Phospholipid metabolism</keyword>
<dbReference type="HOGENOM" id="CLU_045532_2_1_0"/>
<dbReference type="GO" id="GO:0046872">
    <property type="term" value="F:metal ion binding"/>
    <property type="evidence" value="ECO:0007669"/>
    <property type="project" value="UniProtKB-KW"/>
</dbReference>
<dbReference type="Gene3D" id="3.40.50.10330">
    <property type="entry name" value="Probable inorganic polyphosphate/atp-NAD kinase, domain 1"/>
    <property type="match status" value="1"/>
</dbReference>
<evidence type="ECO:0000256" key="5">
    <source>
        <dbReference type="ARBA" id="ARBA00022723"/>
    </source>
</evidence>
<keyword evidence="8" id="KW-0067">ATP-binding</keyword>
<dbReference type="Pfam" id="PF19279">
    <property type="entry name" value="YegS_C"/>
    <property type="match status" value="1"/>
</dbReference>
<name>A0A068NU70_FIMGI</name>
<comment type="cofactor">
    <cofactor evidence="1">
        <name>Mg(2+)</name>
        <dbReference type="ChEBI" id="CHEBI:18420"/>
    </cofactor>
</comment>
<dbReference type="InterPro" id="IPR017438">
    <property type="entry name" value="ATP-NAD_kinase_N"/>
</dbReference>
<reference evidence="14 15" key="1">
    <citation type="journal article" date="2014" name="PLoS ONE">
        <title>The first complete genome sequence of the class fimbriimonadia in the phylum armatimonadetes.</title>
        <authorList>
            <person name="Hu Z.Y."/>
            <person name="Wang Y.Z."/>
            <person name="Im W.T."/>
            <person name="Wang S.Y."/>
            <person name="Zhao G.P."/>
            <person name="Zheng H.J."/>
            <person name="Quan Z.X."/>
        </authorList>
    </citation>
    <scope>NUCLEOTIDE SEQUENCE [LARGE SCALE GENOMIC DNA]</scope>
    <source>
        <strain evidence="14">Gsoil 348</strain>
    </source>
</reference>
<keyword evidence="3" id="KW-0444">Lipid biosynthesis</keyword>
<dbReference type="Proteomes" id="UP000027982">
    <property type="component" value="Chromosome"/>
</dbReference>
<protein>
    <submittedName>
        <fullName evidence="14">Transcription regulator</fullName>
    </submittedName>
</protein>
<dbReference type="AlphaFoldDB" id="A0A068NU70"/>
<sequence length="291" mass="31320">MLNERSGGADEHVRPAIEAAMRSGGSDWFPVEVGEGESASEKICSLDRDSFDGLIVAGGDGTVMEAVNGLMRYRIDVPLAIVPTGTANFVARALDVPQDASEALAIAMAGSIRRIDIGQCGTRFFALGVGLGLAERFVTATEEGEKRRLGPWAYLLTLIREVRTPNAVFVLERPDGTKEQLEGVAMVVANAAGLGNGHAISREVLPDDGLLDVVILHRLSSIDACRLAIRALGGNLTRDRVVTHRQGREFTLHSRPKVPIQIDGDDVPQTLPLRVTIHPLSLSVFVRPKFT</sequence>
<keyword evidence="10" id="KW-0443">Lipid metabolism</keyword>
<dbReference type="PANTHER" id="PTHR12358:SF106">
    <property type="entry name" value="LIPID KINASE YEGS"/>
    <property type="match status" value="1"/>
</dbReference>
<dbReference type="KEGG" id="fgi:OP10G_3675"/>
<dbReference type="eggNOG" id="COG1597">
    <property type="taxonomic scope" value="Bacteria"/>
</dbReference>
<evidence type="ECO:0000256" key="9">
    <source>
        <dbReference type="ARBA" id="ARBA00022842"/>
    </source>
</evidence>
<organism evidence="14 15">
    <name type="scientific">Fimbriimonas ginsengisoli Gsoil 348</name>
    <dbReference type="NCBI Taxonomy" id="661478"/>
    <lineage>
        <taxon>Bacteria</taxon>
        <taxon>Bacillati</taxon>
        <taxon>Armatimonadota</taxon>
        <taxon>Fimbriimonadia</taxon>
        <taxon>Fimbriimonadales</taxon>
        <taxon>Fimbriimonadaceae</taxon>
        <taxon>Fimbriimonas</taxon>
    </lineage>
</organism>
<dbReference type="PANTHER" id="PTHR12358">
    <property type="entry name" value="SPHINGOSINE KINASE"/>
    <property type="match status" value="1"/>
</dbReference>
<dbReference type="InterPro" id="IPR050187">
    <property type="entry name" value="Lipid_Phosphate_FormReg"/>
</dbReference>
<evidence type="ECO:0000256" key="3">
    <source>
        <dbReference type="ARBA" id="ARBA00022516"/>
    </source>
</evidence>
<keyword evidence="6" id="KW-0547">Nucleotide-binding</keyword>
<evidence type="ECO:0000256" key="6">
    <source>
        <dbReference type="ARBA" id="ARBA00022741"/>
    </source>
</evidence>
<dbReference type="InterPro" id="IPR001206">
    <property type="entry name" value="Diacylglycerol_kinase_cat_dom"/>
</dbReference>
<dbReference type="PROSITE" id="PS50146">
    <property type="entry name" value="DAGK"/>
    <property type="match status" value="1"/>
</dbReference>
<evidence type="ECO:0000256" key="2">
    <source>
        <dbReference type="ARBA" id="ARBA00005983"/>
    </source>
</evidence>
<keyword evidence="4" id="KW-0808">Transferase</keyword>
<gene>
    <name evidence="14" type="ORF">OP10G_3675</name>
</gene>
<accession>A0A068NU70</accession>
<dbReference type="NCBIfam" id="TIGR00147">
    <property type="entry name" value="YegS/Rv2252/BmrU family lipid kinase"/>
    <property type="match status" value="1"/>
</dbReference>
<dbReference type="SUPFAM" id="SSF111331">
    <property type="entry name" value="NAD kinase/diacylglycerol kinase-like"/>
    <property type="match status" value="1"/>
</dbReference>
<dbReference type="GO" id="GO:0016301">
    <property type="term" value="F:kinase activity"/>
    <property type="evidence" value="ECO:0007669"/>
    <property type="project" value="UniProtKB-KW"/>
</dbReference>
<evidence type="ECO:0000256" key="12">
    <source>
        <dbReference type="ARBA" id="ARBA00023264"/>
    </source>
</evidence>
<evidence type="ECO:0000256" key="10">
    <source>
        <dbReference type="ARBA" id="ARBA00023098"/>
    </source>
</evidence>
<dbReference type="EMBL" id="CP007139">
    <property type="protein sequence ID" value="AIE87043.1"/>
    <property type="molecule type" value="Genomic_DNA"/>
</dbReference>
<evidence type="ECO:0000256" key="11">
    <source>
        <dbReference type="ARBA" id="ARBA00023209"/>
    </source>
</evidence>
<keyword evidence="7" id="KW-0418">Kinase</keyword>
<evidence type="ECO:0000256" key="7">
    <source>
        <dbReference type="ARBA" id="ARBA00022777"/>
    </source>
</evidence>
<evidence type="ECO:0000256" key="4">
    <source>
        <dbReference type="ARBA" id="ARBA00022679"/>
    </source>
</evidence>
<evidence type="ECO:0000313" key="14">
    <source>
        <dbReference type="EMBL" id="AIE87043.1"/>
    </source>
</evidence>
<dbReference type="GO" id="GO:0008654">
    <property type="term" value="P:phospholipid biosynthetic process"/>
    <property type="evidence" value="ECO:0007669"/>
    <property type="project" value="UniProtKB-KW"/>
</dbReference>
<keyword evidence="15" id="KW-1185">Reference proteome</keyword>
<dbReference type="InterPro" id="IPR005218">
    <property type="entry name" value="Diacylglycerol/lipid_kinase"/>
</dbReference>
<keyword evidence="9" id="KW-0460">Magnesium</keyword>
<evidence type="ECO:0000256" key="1">
    <source>
        <dbReference type="ARBA" id="ARBA00001946"/>
    </source>
</evidence>
<feature type="domain" description="DAGKc" evidence="13">
    <location>
        <begin position="1"/>
        <end position="124"/>
    </location>
</feature>
<dbReference type="InterPro" id="IPR016064">
    <property type="entry name" value="NAD/diacylglycerol_kinase_sf"/>
</dbReference>
<dbReference type="Pfam" id="PF00781">
    <property type="entry name" value="DAGK_cat"/>
    <property type="match status" value="1"/>
</dbReference>
<dbReference type="STRING" id="661478.OP10G_3675"/>
<keyword evidence="11" id="KW-0594">Phospholipid biosynthesis</keyword>
<evidence type="ECO:0000259" key="13">
    <source>
        <dbReference type="PROSITE" id="PS50146"/>
    </source>
</evidence>
<proteinExistence type="inferred from homology"/>
<dbReference type="Gene3D" id="2.60.200.40">
    <property type="match status" value="1"/>
</dbReference>
<keyword evidence="5" id="KW-0479">Metal-binding</keyword>
<evidence type="ECO:0000256" key="8">
    <source>
        <dbReference type="ARBA" id="ARBA00022840"/>
    </source>
</evidence>
<evidence type="ECO:0000313" key="15">
    <source>
        <dbReference type="Proteomes" id="UP000027982"/>
    </source>
</evidence>
<dbReference type="GO" id="GO:0005886">
    <property type="term" value="C:plasma membrane"/>
    <property type="evidence" value="ECO:0007669"/>
    <property type="project" value="TreeGrafter"/>
</dbReference>
<comment type="similarity">
    <text evidence="2">Belongs to the diacylglycerol/lipid kinase family.</text>
</comment>
<dbReference type="InterPro" id="IPR045540">
    <property type="entry name" value="YegS/DAGK_C"/>
</dbReference>
<dbReference type="GO" id="GO:0005524">
    <property type="term" value="F:ATP binding"/>
    <property type="evidence" value="ECO:0007669"/>
    <property type="project" value="UniProtKB-KW"/>
</dbReference>